<dbReference type="Gene3D" id="3.30.750.24">
    <property type="entry name" value="STAS domain"/>
    <property type="match status" value="1"/>
</dbReference>
<feature type="domain" description="PPM-type phosphatase" evidence="3">
    <location>
        <begin position="181"/>
        <end position="397"/>
    </location>
</feature>
<gene>
    <name evidence="4" type="ORF">PHY01_02590</name>
</gene>
<dbReference type="InterPro" id="IPR003594">
    <property type="entry name" value="HATPase_dom"/>
</dbReference>
<name>A0A4Y3WKU9_9PSEU</name>
<dbReference type="SUPFAM" id="SSF55785">
    <property type="entry name" value="PYP-like sensor domain (PAS domain)"/>
    <property type="match status" value="1"/>
</dbReference>
<dbReference type="Proteomes" id="UP000320338">
    <property type="component" value="Unassembled WGS sequence"/>
</dbReference>
<dbReference type="Gene3D" id="3.30.565.10">
    <property type="entry name" value="Histidine kinase-like ATPase, C-terminal domain"/>
    <property type="match status" value="1"/>
</dbReference>
<dbReference type="InterPro" id="IPR035965">
    <property type="entry name" value="PAS-like_dom_sf"/>
</dbReference>
<dbReference type="RefSeq" id="WP_141276331.1">
    <property type="nucleotide sequence ID" value="NZ_BAAARZ010000105.1"/>
</dbReference>
<evidence type="ECO:0000259" key="3">
    <source>
        <dbReference type="PROSITE" id="PS51746"/>
    </source>
</evidence>
<dbReference type="Pfam" id="PF13581">
    <property type="entry name" value="HATPase_c_2"/>
    <property type="match status" value="1"/>
</dbReference>
<dbReference type="Gene3D" id="3.30.450.20">
    <property type="entry name" value="PAS domain"/>
    <property type="match status" value="1"/>
</dbReference>
<protein>
    <recommendedName>
        <fullName evidence="6">STAS domain-containing protein</fullName>
    </recommendedName>
</protein>
<dbReference type="PANTHER" id="PTHR43156">
    <property type="entry name" value="STAGE II SPORULATION PROTEIN E-RELATED"/>
    <property type="match status" value="1"/>
</dbReference>
<dbReference type="Pfam" id="PF01740">
    <property type="entry name" value="STAS"/>
    <property type="match status" value="1"/>
</dbReference>
<dbReference type="AlphaFoldDB" id="A0A4Y3WKU9"/>
<keyword evidence="1" id="KW-0378">Hydrolase</keyword>
<accession>A0A4Y3WKU9</accession>
<dbReference type="InterPro" id="IPR036890">
    <property type="entry name" value="HATPase_C_sf"/>
</dbReference>
<dbReference type="InterPro" id="IPR013656">
    <property type="entry name" value="PAS_4"/>
</dbReference>
<dbReference type="SUPFAM" id="SSF81606">
    <property type="entry name" value="PP2C-like"/>
    <property type="match status" value="1"/>
</dbReference>
<evidence type="ECO:0000313" key="5">
    <source>
        <dbReference type="Proteomes" id="UP000320338"/>
    </source>
</evidence>
<dbReference type="SMART" id="SM00331">
    <property type="entry name" value="PP2C_SIG"/>
    <property type="match status" value="1"/>
</dbReference>
<evidence type="ECO:0008006" key="6">
    <source>
        <dbReference type="Google" id="ProtNLM"/>
    </source>
</evidence>
<dbReference type="OrthoDB" id="163538at2"/>
<dbReference type="Pfam" id="PF07228">
    <property type="entry name" value="SpoIIE"/>
    <property type="match status" value="1"/>
</dbReference>
<evidence type="ECO:0000313" key="4">
    <source>
        <dbReference type="EMBL" id="GEC17976.1"/>
    </source>
</evidence>
<dbReference type="SUPFAM" id="SSF52091">
    <property type="entry name" value="SpoIIaa-like"/>
    <property type="match status" value="1"/>
</dbReference>
<dbReference type="EMBL" id="BJNG01000003">
    <property type="protein sequence ID" value="GEC17976.1"/>
    <property type="molecule type" value="Genomic_DNA"/>
</dbReference>
<feature type="domain" description="STAS" evidence="2">
    <location>
        <begin position="561"/>
        <end position="650"/>
    </location>
</feature>
<reference evidence="4 5" key="1">
    <citation type="submission" date="2019-06" db="EMBL/GenBank/DDBJ databases">
        <title>Whole genome shotgun sequence of Pseudonocardia hydrocarbonoxydans NBRC 14498.</title>
        <authorList>
            <person name="Hosoyama A."/>
            <person name="Uohara A."/>
            <person name="Ohji S."/>
            <person name="Ichikawa N."/>
        </authorList>
    </citation>
    <scope>NUCLEOTIDE SEQUENCE [LARGE SCALE GENOMIC DNA]</scope>
    <source>
        <strain evidence="4 5">NBRC 14498</strain>
    </source>
</reference>
<proteinExistence type="predicted"/>
<dbReference type="PANTHER" id="PTHR43156:SF2">
    <property type="entry name" value="STAGE II SPORULATION PROTEIN E"/>
    <property type="match status" value="1"/>
</dbReference>
<organism evidence="4 5">
    <name type="scientific">Pseudonocardia hydrocarbonoxydans</name>
    <dbReference type="NCBI Taxonomy" id="76726"/>
    <lineage>
        <taxon>Bacteria</taxon>
        <taxon>Bacillati</taxon>
        <taxon>Actinomycetota</taxon>
        <taxon>Actinomycetes</taxon>
        <taxon>Pseudonocardiales</taxon>
        <taxon>Pseudonocardiaceae</taxon>
        <taxon>Pseudonocardia</taxon>
    </lineage>
</organism>
<dbReference type="SUPFAM" id="SSF55874">
    <property type="entry name" value="ATPase domain of HSP90 chaperone/DNA topoisomerase II/histidine kinase"/>
    <property type="match status" value="1"/>
</dbReference>
<evidence type="ECO:0000256" key="1">
    <source>
        <dbReference type="ARBA" id="ARBA00022801"/>
    </source>
</evidence>
<dbReference type="InterPro" id="IPR001932">
    <property type="entry name" value="PPM-type_phosphatase-like_dom"/>
</dbReference>
<dbReference type="GO" id="GO:0016791">
    <property type="term" value="F:phosphatase activity"/>
    <property type="evidence" value="ECO:0007669"/>
    <property type="project" value="TreeGrafter"/>
</dbReference>
<dbReference type="InterPro" id="IPR002645">
    <property type="entry name" value="STAS_dom"/>
</dbReference>
<comment type="caution">
    <text evidence="4">The sequence shown here is derived from an EMBL/GenBank/DDBJ whole genome shotgun (WGS) entry which is preliminary data.</text>
</comment>
<dbReference type="Pfam" id="PF08448">
    <property type="entry name" value="PAS_4"/>
    <property type="match status" value="1"/>
</dbReference>
<evidence type="ECO:0000259" key="2">
    <source>
        <dbReference type="PROSITE" id="PS50801"/>
    </source>
</evidence>
<dbReference type="Gene3D" id="3.60.40.10">
    <property type="entry name" value="PPM-type phosphatase domain"/>
    <property type="match status" value="1"/>
</dbReference>
<dbReference type="CDD" id="cd07043">
    <property type="entry name" value="STAS_anti-anti-sigma_factors"/>
    <property type="match status" value="1"/>
</dbReference>
<dbReference type="InterPro" id="IPR036513">
    <property type="entry name" value="STAS_dom_sf"/>
</dbReference>
<dbReference type="InterPro" id="IPR036457">
    <property type="entry name" value="PPM-type-like_dom_sf"/>
</dbReference>
<dbReference type="InterPro" id="IPR052016">
    <property type="entry name" value="Bact_Sigma-Reg"/>
</dbReference>
<dbReference type="PROSITE" id="PS51746">
    <property type="entry name" value="PPM_2"/>
    <property type="match status" value="1"/>
</dbReference>
<dbReference type="PROSITE" id="PS50801">
    <property type="entry name" value="STAS"/>
    <property type="match status" value="1"/>
</dbReference>
<keyword evidence="5" id="KW-1185">Reference proteome</keyword>
<dbReference type="CDD" id="cd16936">
    <property type="entry name" value="HATPase_RsbW-like"/>
    <property type="match status" value="1"/>
</dbReference>
<sequence>MPERAVEDVPGSPASPDPHVLAGALEELPHGVLVHTGPEHLVVGANRAARTFLGDRPGILGRPLAEVFPEIAGQNLMGRFDRVYATGEPFTGREWRIEVAGHVDGDDRFVDLDAVALHDPPGVVSGVAVQFRDVTATVRHRRSLEADTAELRERYEAAQDVVLTLQRSLLPDGLPVLPGMRIAAHYLVAGAEQAAGGDWFEAVALDGTAAIMVGDVVGHGSAAAAVMAQLRAVLVEFLLDGDDLDTVLARLDAFAGRVRGARGATVCIVLVAPDGAVRYVCAGHPPPLVVSIDGAARYLSAPGGGPLGVAGPAATVGTATLAAGDLVLCYSDGLVERPSQDLTVGLTELAEVASAAMRRGPASTMSADATDRVAELTVERMTRHGYHDDVTVLALRLTGRVVPDFVVEIPAEAERLSVLRRDLEGWLTELGVGDADVASIEIAVGEAATNSVEHAYPDGGGTVRVEGQLDGQGRVCMTVSDRGTWRPAPPDPGHRGRGLMMMRDCMDTVEIDDAADGTVLLLDRRLRREPVVSPATVVETSATPRPSTMSVTRTVSPEPRIALGGPIDLSTSEDLRRELWSASRGGALPLVVDLGAVTHLGSAGIQVLYDFVEDMTADGRSLRFVVPPGSPARHAIVLSDLDRIVTVGES</sequence>